<keyword evidence="3" id="KW-1185">Reference proteome</keyword>
<dbReference type="Proteomes" id="UP000264880">
    <property type="component" value="Chromosome"/>
</dbReference>
<dbReference type="PROSITE" id="PS51257">
    <property type="entry name" value="PROKAR_LIPOPROTEIN"/>
    <property type="match status" value="1"/>
</dbReference>
<dbReference type="KEGG" id="bhp:BHAMNSH16_11010"/>
<evidence type="ECO:0000313" key="2">
    <source>
        <dbReference type="EMBL" id="ASJ22135.1"/>
    </source>
</evidence>
<dbReference type="AlphaFoldDB" id="A0AAC9TTT7"/>
<keyword evidence="1" id="KW-0732">Signal</keyword>
<dbReference type="RefSeq" id="WP_008730918.1">
    <property type="nucleotide sequence ID" value="NZ_CP019914.1"/>
</dbReference>
<evidence type="ECO:0000256" key="1">
    <source>
        <dbReference type="SAM" id="SignalP"/>
    </source>
</evidence>
<organism evidence="2 3">
    <name type="scientific">Brachyspira hampsonii</name>
    <dbReference type="NCBI Taxonomy" id="1287055"/>
    <lineage>
        <taxon>Bacteria</taxon>
        <taxon>Pseudomonadati</taxon>
        <taxon>Spirochaetota</taxon>
        <taxon>Spirochaetia</taxon>
        <taxon>Brachyspirales</taxon>
        <taxon>Brachyspiraceae</taxon>
        <taxon>Brachyspira</taxon>
    </lineage>
</organism>
<accession>A0AAC9TTT7</accession>
<evidence type="ECO:0000313" key="3">
    <source>
        <dbReference type="Proteomes" id="UP000264880"/>
    </source>
</evidence>
<reference evidence="2 3" key="1">
    <citation type="submission" date="2017-02" db="EMBL/GenBank/DDBJ databases">
        <title>Complete genome sequence of Brachyspira hampsonii genomovar I strain NSH-16 (ATCC BAA-2463).</title>
        <authorList>
            <person name="Mirajkar N.S."/>
            <person name="Gebhart C.J."/>
        </authorList>
    </citation>
    <scope>NUCLEOTIDE SEQUENCE [LARGE SCALE GENOMIC DNA]</scope>
    <source>
        <strain evidence="2 3">NSH-16</strain>
    </source>
</reference>
<proteinExistence type="predicted"/>
<gene>
    <name evidence="2" type="ORF">BHAMNSH16_11010</name>
</gene>
<feature type="signal peptide" evidence="1">
    <location>
        <begin position="1"/>
        <end position="22"/>
    </location>
</feature>
<sequence>MNKKISAIFLSLFLVGVLSVSCSNKDTTGAGSAISKTINIKYAGIWEYNSTGDNVEIDMNGNIYEYKNSSRGAKGEIIEANDPNYKIRIYDDEVTITFLSDAKSADVTTKNGKVTYTKTSKDIEDYNGNKYVSANMGGNYLWISIENGLVAMTPNTDANNPPTFYGYMSGMAGYGTDYNFWSDDRSTEGTLKFSTDGNSVTVTLTRNDPAPEAVGQNFVCNIKNN</sequence>
<dbReference type="EMBL" id="CP019914">
    <property type="protein sequence ID" value="ASJ22135.1"/>
    <property type="molecule type" value="Genomic_DNA"/>
</dbReference>
<evidence type="ECO:0008006" key="4">
    <source>
        <dbReference type="Google" id="ProtNLM"/>
    </source>
</evidence>
<name>A0AAC9TTT7_9SPIR</name>
<protein>
    <recommendedName>
        <fullName evidence="4">Lipocalin-like domain-containing protein</fullName>
    </recommendedName>
</protein>
<feature type="chain" id="PRO_5042034568" description="Lipocalin-like domain-containing protein" evidence="1">
    <location>
        <begin position="23"/>
        <end position="225"/>
    </location>
</feature>